<dbReference type="RefSeq" id="WP_183209535.1">
    <property type="nucleotide sequence ID" value="NZ_JAAAMM010000004.1"/>
</dbReference>
<accession>A0A7W6HF04</accession>
<dbReference type="Pfam" id="PF04379">
    <property type="entry name" value="DUF525"/>
    <property type="match status" value="1"/>
</dbReference>
<gene>
    <name evidence="2" type="primary">apaG</name>
    <name evidence="4" type="ORF">GGR03_003087</name>
</gene>
<dbReference type="PANTHER" id="PTHR14289">
    <property type="entry name" value="F-BOX ONLY PROTEIN 3"/>
    <property type="match status" value="1"/>
</dbReference>
<dbReference type="HAMAP" id="MF_00791">
    <property type="entry name" value="ApaG"/>
    <property type="match status" value="1"/>
</dbReference>
<keyword evidence="5" id="KW-1185">Reference proteome</keyword>
<feature type="domain" description="ApaG" evidence="3">
    <location>
        <begin position="3"/>
        <end position="127"/>
    </location>
</feature>
<dbReference type="InterPro" id="IPR023065">
    <property type="entry name" value="Uncharacterised_ApaG"/>
</dbReference>
<comment type="caution">
    <text evidence="4">The sequence shown here is derived from an EMBL/GenBank/DDBJ whole genome shotgun (WGS) entry which is preliminary data.</text>
</comment>
<proteinExistence type="inferred from homology"/>
<protein>
    <recommendedName>
        <fullName evidence="1 2">Protein ApaG</fullName>
    </recommendedName>
</protein>
<evidence type="ECO:0000256" key="2">
    <source>
        <dbReference type="HAMAP-Rule" id="MF_00791"/>
    </source>
</evidence>
<dbReference type="AlphaFoldDB" id="A0A7W6HF04"/>
<evidence type="ECO:0000313" key="4">
    <source>
        <dbReference type="EMBL" id="MBB4003999.1"/>
    </source>
</evidence>
<sequence length="130" mass="14224">MYTATTRAITVSVTPSYLDDQSAPEDGRWVWAYTVEIANGSPDVVQLQSRYWHITDANGHVEEISGPGVVGEQPTLSPGDSFTYTSGCPLTTPSGFMRGHYRMRAPDGSLFEVEIPAFSLDLPARSRVLN</sequence>
<organism evidence="4 5">
    <name type="scientific">Aurantimonas endophytica</name>
    <dbReference type="NCBI Taxonomy" id="1522175"/>
    <lineage>
        <taxon>Bacteria</taxon>
        <taxon>Pseudomonadati</taxon>
        <taxon>Pseudomonadota</taxon>
        <taxon>Alphaproteobacteria</taxon>
        <taxon>Hyphomicrobiales</taxon>
        <taxon>Aurantimonadaceae</taxon>
        <taxon>Aurantimonas</taxon>
    </lineage>
</organism>
<dbReference type="Proteomes" id="UP000588647">
    <property type="component" value="Unassembled WGS sequence"/>
</dbReference>
<dbReference type="NCBIfam" id="NF003967">
    <property type="entry name" value="PRK05461.1"/>
    <property type="match status" value="1"/>
</dbReference>
<dbReference type="Gene3D" id="2.60.40.1470">
    <property type="entry name" value="ApaG domain"/>
    <property type="match status" value="1"/>
</dbReference>
<evidence type="ECO:0000256" key="1">
    <source>
        <dbReference type="ARBA" id="ARBA00017693"/>
    </source>
</evidence>
<dbReference type="InterPro" id="IPR036767">
    <property type="entry name" value="ApaG_sf"/>
</dbReference>
<dbReference type="EMBL" id="JACIEM010000004">
    <property type="protein sequence ID" value="MBB4003999.1"/>
    <property type="molecule type" value="Genomic_DNA"/>
</dbReference>
<evidence type="ECO:0000259" key="3">
    <source>
        <dbReference type="PROSITE" id="PS51087"/>
    </source>
</evidence>
<dbReference type="InterPro" id="IPR007474">
    <property type="entry name" value="ApaG_domain"/>
</dbReference>
<dbReference type="SUPFAM" id="SSF110069">
    <property type="entry name" value="ApaG-like"/>
    <property type="match status" value="1"/>
</dbReference>
<evidence type="ECO:0000313" key="5">
    <source>
        <dbReference type="Proteomes" id="UP000588647"/>
    </source>
</evidence>
<dbReference type="GO" id="GO:0070987">
    <property type="term" value="P:error-free translesion synthesis"/>
    <property type="evidence" value="ECO:0007669"/>
    <property type="project" value="TreeGrafter"/>
</dbReference>
<dbReference type="PROSITE" id="PS51087">
    <property type="entry name" value="APAG"/>
    <property type="match status" value="1"/>
</dbReference>
<dbReference type="PANTHER" id="PTHR14289:SF16">
    <property type="entry name" value="POLYMERASE DELTA-INTERACTING PROTEIN 2"/>
    <property type="match status" value="1"/>
</dbReference>
<reference evidence="4 5" key="1">
    <citation type="submission" date="2020-08" db="EMBL/GenBank/DDBJ databases">
        <title>Genomic Encyclopedia of Type Strains, Phase IV (KMG-IV): sequencing the most valuable type-strain genomes for metagenomic binning, comparative biology and taxonomic classification.</title>
        <authorList>
            <person name="Goeker M."/>
        </authorList>
    </citation>
    <scope>NUCLEOTIDE SEQUENCE [LARGE SCALE GENOMIC DNA]</scope>
    <source>
        <strain evidence="4 5">DSM 103570</strain>
    </source>
</reference>
<name>A0A7W6HF04_9HYPH</name>